<keyword evidence="2" id="KW-1185">Reference proteome</keyword>
<evidence type="ECO:0000313" key="2">
    <source>
        <dbReference type="Proteomes" id="UP000814033"/>
    </source>
</evidence>
<accession>A0ACB8R934</accession>
<sequence length="82" mass="9654">RRGLLNERAPIWCLPPEVLTHIFSLCDDFRQGPRRVWHWFTVSHVCARWRKVALDAGPLWSAIDVSWGDEWIREAARRTDAT</sequence>
<proteinExistence type="predicted"/>
<gene>
    <name evidence="1" type="ORF">FA95DRAFT_1462481</name>
</gene>
<reference evidence="1" key="1">
    <citation type="submission" date="2021-02" db="EMBL/GenBank/DDBJ databases">
        <authorList>
            <consortium name="DOE Joint Genome Institute"/>
            <person name="Ahrendt S."/>
            <person name="Looney B.P."/>
            <person name="Miyauchi S."/>
            <person name="Morin E."/>
            <person name="Drula E."/>
            <person name="Courty P.E."/>
            <person name="Chicoki N."/>
            <person name="Fauchery L."/>
            <person name="Kohler A."/>
            <person name="Kuo A."/>
            <person name="Labutti K."/>
            <person name="Pangilinan J."/>
            <person name="Lipzen A."/>
            <person name="Riley R."/>
            <person name="Andreopoulos W."/>
            <person name="He G."/>
            <person name="Johnson J."/>
            <person name="Barry K.W."/>
            <person name="Grigoriev I.V."/>
            <person name="Nagy L."/>
            <person name="Hibbett D."/>
            <person name="Henrissat B."/>
            <person name="Matheny P.B."/>
            <person name="Labbe J."/>
            <person name="Martin F."/>
        </authorList>
    </citation>
    <scope>NUCLEOTIDE SEQUENCE</scope>
    <source>
        <strain evidence="1">FP105234-sp</strain>
    </source>
</reference>
<feature type="non-terminal residue" evidence="1">
    <location>
        <position position="82"/>
    </location>
</feature>
<dbReference type="Proteomes" id="UP000814033">
    <property type="component" value="Unassembled WGS sequence"/>
</dbReference>
<evidence type="ECO:0000313" key="1">
    <source>
        <dbReference type="EMBL" id="KAI0040131.1"/>
    </source>
</evidence>
<protein>
    <submittedName>
        <fullName evidence="1">Uncharacterized protein</fullName>
    </submittedName>
</protein>
<dbReference type="EMBL" id="MU276225">
    <property type="protein sequence ID" value="KAI0040131.1"/>
    <property type="molecule type" value="Genomic_DNA"/>
</dbReference>
<comment type="caution">
    <text evidence="1">The sequence shown here is derived from an EMBL/GenBank/DDBJ whole genome shotgun (WGS) entry which is preliminary data.</text>
</comment>
<feature type="non-terminal residue" evidence="1">
    <location>
        <position position="1"/>
    </location>
</feature>
<name>A0ACB8R934_9AGAM</name>
<organism evidence="1 2">
    <name type="scientific">Auriscalpium vulgare</name>
    <dbReference type="NCBI Taxonomy" id="40419"/>
    <lineage>
        <taxon>Eukaryota</taxon>
        <taxon>Fungi</taxon>
        <taxon>Dikarya</taxon>
        <taxon>Basidiomycota</taxon>
        <taxon>Agaricomycotina</taxon>
        <taxon>Agaricomycetes</taxon>
        <taxon>Russulales</taxon>
        <taxon>Auriscalpiaceae</taxon>
        <taxon>Auriscalpium</taxon>
    </lineage>
</organism>
<reference evidence="1" key="2">
    <citation type="journal article" date="2022" name="New Phytol.">
        <title>Evolutionary transition to the ectomycorrhizal habit in the genomes of a hyperdiverse lineage of mushroom-forming fungi.</title>
        <authorList>
            <person name="Looney B."/>
            <person name="Miyauchi S."/>
            <person name="Morin E."/>
            <person name="Drula E."/>
            <person name="Courty P.E."/>
            <person name="Kohler A."/>
            <person name="Kuo A."/>
            <person name="LaButti K."/>
            <person name="Pangilinan J."/>
            <person name="Lipzen A."/>
            <person name="Riley R."/>
            <person name="Andreopoulos W."/>
            <person name="He G."/>
            <person name="Johnson J."/>
            <person name="Nolan M."/>
            <person name="Tritt A."/>
            <person name="Barry K.W."/>
            <person name="Grigoriev I.V."/>
            <person name="Nagy L.G."/>
            <person name="Hibbett D."/>
            <person name="Henrissat B."/>
            <person name="Matheny P.B."/>
            <person name="Labbe J."/>
            <person name="Martin F.M."/>
        </authorList>
    </citation>
    <scope>NUCLEOTIDE SEQUENCE</scope>
    <source>
        <strain evidence="1">FP105234-sp</strain>
    </source>
</reference>